<evidence type="ECO:0000259" key="1">
    <source>
        <dbReference type="Pfam" id="PF04073"/>
    </source>
</evidence>
<dbReference type="SUPFAM" id="SSF55826">
    <property type="entry name" value="YbaK/ProRS associated domain"/>
    <property type="match status" value="1"/>
</dbReference>
<dbReference type="InterPro" id="IPR007214">
    <property type="entry name" value="YbaK/aa-tRNA-synth-assoc-dom"/>
</dbReference>
<dbReference type="AlphaFoldDB" id="A0A4U1BIF2"/>
<dbReference type="Proteomes" id="UP000305674">
    <property type="component" value="Unassembled WGS sequence"/>
</dbReference>
<dbReference type="GO" id="GO:0002161">
    <property type="term" value="F:aminoacyl-tRNA deacylase activity"/>
    <property type="evidence" value="ECO:0007669"/>
    <property type="project" value="InterPro"/>
</dbReference>
<dbReference type="Pfam" id="PF04073">
    <property type="entry name" value="tRNA_edit"/>
    <property type="match status" value="1"/>
</dbReference>
<protein>
    <submittedName>
        <fullName evidence="2">YbaK/EbsC family protein</fullName>
    </submittedName>
</protein>
<comment type="caution">
    <text evidence="2">The sequence shown here is derived from an EMBL/GenBank/DDBJ whole genome shotgun (WGS) entry which is preliminary data.</text>
</comment>
<gene>
    <name evidence="2" type="ORF">FCL40_00760</name>
</gene>
<reference evidence="2 3" key="1">
    <citation type="submission" date="2019-04" db="EMBL/GenBank/DDBJ databases">
        <authorList>
            <person name="Hwang J.C."/>
        </authorList>
    </citation>
    <scope>NUCLEOTIDE SEQUENCE [LARGE SCALE GENOMIC DNA]</scope>
    <source>
        <strain evidence="2 3">IMCC35001</strain>
    </source>
</reference>
<proteinExistence type="predicted"/>
<dbReference type="CDD" id="cd04332">
    <property type="entry name" value="YbaK_like"/>
    <property type="match status" value="1"/>
</dbReference>
<organism evidence="2 3">
    <name type="scientific">Ferrimonas sediminicola</name>
    <dbReference type="NCBI Taxonomy" id="2569538"/>
    <lineage>
        <taxon>Bacteria</taxon>
        <taxon>Pseudomonadati</taxon>
        <taxon>Pseudomonadota</taxon>
        <taxon>Gammaproteobacteria</taxon>
        <taxon>Alteromonadales</taxon>
        <taxon>Ferrimonadaceae</taxon>
        <taxon>Ferrimonas</taxon>
    </lineage>
</organism>
<dbReference type="Gene3D" id="3.90.960.10">
    <property type="entry name" value="YbaK/aminoacyl-tRNA synthetase-associated domain"/>
    <property type="match status" value="1"/>
</dbReference>
<accession>A0A4U1BIF2</accession>
<evidence type="ECO:0000313" key="3">
    <source>
        <dbReference type="Proteomes" id="UP000305674"/>
    </source>
</evidence>
<sequence length="167" mass="18779">MGIAISVSDYLNQQGIPFKVVSHPYTESALQSAISAGIPKQQVAKAVMLQDHEGRHLMAVLPADRRIRLKRLGEIMERDFSLMEEVEAARSFPDCQFGALPALGQAYNLPVVVDDALSDQERVYFEAGDHQLLVQLEKPAFDKVMGKDRHGRFSVQPTLDYGQRRWL</sequence>
<feature type="domain" description="YbaK/aminoacyl-tRNA synthetase-associated" evidence="1">
    <location>
        <begin position="23"/>
        <end position="139"/>
    </location>
</feature>
<dbReference type="RefSeq" id="WP_136850373.1">
    <property type="nucleotide sequence ID" value="NZ_SWCI01000001.1"/>
</dbReference>
<dbReference type="InterPro" id="IPR036754">
    <property type="entry name" value="YbaK/aa-tRNA-synt-asso_dom_sf"/>
</dbReference>
<dbReference type="OrthoDB" id="9786549at2"/>
<evidence type="ECO:0000313" key="2">
    <source>
        <dbReference type="EMBL" id="TKB51119.1"/>
    </source>
</evidence>
<dbReference type="EMBL" id="SWCI01000001">
    <property type="protein sequence ID" value="TKB51119.1"/>
    <property type="molecule type" value="Genomic_DNA"/>
</dbReference>
<name>A0A4U1BIF2_9GAMM</name>
<keyword evidence="3" id="KW-1185">Reference proteome</keyword>